<dbReference type="PROSITE" id="PS50818">
    <property type="entry name" value="INTEIN_C_TER"/>
    <property type="match status" value="1"/>
</dbReference>
<gene>
    <name evidence="4" type="ORF">HCN52_05780</name>
</gene>
<dbReference type="PANTHER" id="PTHR32305">
    <property type="match status" value="1"/>
</dbReference>
<dbReference type="Pfam" id="PF07591">
    <property type="entry name" value="PT-HINT"/>
    <property type="match status" value="1"/>
</dbReference>
<dbReference type="InterPro" id="IPR022385">
    <property type="entry name" value="Rhs_assc_core"/>
</dbReference>
<feature type="compositionally biased region" description="Polar residues" evidence="1">
    <location>
        <begin position="1656"/>
        <end position="1671"/>
    </location>
</feature>
<proteinExistence type="predicted"/>
<keyword evidence="5" id="KW-1185">Reference proteome</keyword>
<dbReference type="InterPro" id="IPR003587">
    <property type="entry name" value="Hint_dom_N"/>
</dbReference>
<feature type="domain" description="Hint" evidence="3">
    <location>
        <begin position="2026"/>
        <end position="2128"/>
    </location>
</feature>
<dbReference type="SUPFAM" id="SSF51294">
    <property type="entry name" value="Hedgehog/intein (Hint) domain"/>
    <property type="match status" value="1"/>
</dbReference>
<name>A0ABX1C5I6_9ACTN</name>
<feature type="region of interest" description="Disordered" evidence="1">
    <location>
        <begin position="2194"/>
        <end position="2223"/>
    </location>
</feature>
<evidence type="ECO:0000313" key="4">
    <source>
        <dbReference type="EMBL" id="NJQ14461.1"/>
    </source>
</evidence>
<feature type="region of interest" description="Disordered" evidence="1">
    <location>
        <begin position="1024"/>
        <end position="1043"/>
    </location>
</feature>
<accession>A0ABX1C5I6</accession>
<evidence type="ECO:0000259" key="3">
    <source>
        <dbReference type="SMART" id="SM00306"/>
    </source>
</evidence>
<evidence type="ECO:0000256" key="1">
    <source>
        <dbReference type="SAM" id="MobiDB-lite"/>
    </source>
</evidence>
<dbReference type="EMBL" id="JAAVJC010000026">
    <property type="protein sequence ID" value="NJQ14461.1"/>
    <property type="molecule type" value="Genomic_DNA"/>
</dbReference>
<dbReference type="CDD" id="cd00081">
    <property type="entry name" value="Hint"/>
    <property type="match status" value="1"/>
</dbReference>
<feature type="compositionally biased region" description="Polar residues" evidence="1">
    <location>
        <begin position="2198"/>
        <end position="2219"/>
    </location>
</feature>
<protein>
    <submittedName>
        <fullName evidence="4">Sugar-binding protein</fullName>
    </submittedName>
</protein>
<dbReference type="InterPro" id="IPR028048">
    <property type="entry name" value="Tox-HNH-EHHH"/>
</dbReference>
<dbReference type="InterPro" id="IPR006530">
    <property type="entry name" value="YD"/>
</dbReference>
<dbReference type="RefSeq" id="WP_168087286.1">
    <property type="nucleotide sequence ID" value="NZ_BHZH01000037.1"/>
</dbReference>
<dbReference type="Pfam" id="PF05593">
    <property type="entry name" value="RHS_repeat"/>
    <property type="match status" value="1"/>
</dbReference>
<dbReference type="InterPro" id="IPR036844">
    <property type="entry name" value="Hint_dom_sf"/>
</dbReference>
<dbReference type="PANTHER" id="PTHR32305:SF17">
    <property type="entry name" value="TRNA NUCLEASE WAPA"/>
    <property type="match status" value="1"/>
</dbReference>
<comment type="caution">
    <text evidence="4">The sequence shown here is derived from an EMBL/GenBank/DDBJ whole genome shotgun (WGS) entry which is preliminary data.</text>
</comment>
<dbReference type="Gene3D" id="2.170.16.10">
    <property type="entry name" value="Hedgehog/Intein (Hint) domain"/>
    <property type="match status" value="1"/>
</dbReference>
<dbReference type="SMART" id="SM00306">
    <property type="entry name" value="HintN"/>
    <property type="match status" value="1"/>
</dbReference>
<feature type="chain" id="PRO_5045342549" evidence="2">
    <location>
        <begin position="34"/>
        <end position="2286"/>
    </location>
</feature>
<feature type="region of interest" description="Disordered" evidence="1">
    <location>
        <begin position="55"/>
        <end position="75"/>
    </location>
</feature>
<dbReference type="InterPro" id="IPR031325">
    <property type="entry name" value="RHS_repeat"/>
</dbReference>
<feature type="region of interest" description="Disordered" evidence="1">
    <location>
        <begin position="1886"/>
        <end position="1913"/>
    </location>
</feature>
<dbReference type="NCBIfam" id="TIGR01643">
    <property type="entry name" value="YD_repeat_2x"/>
    <property type="match status" value="1"/>
</dbReference>
<keyword evidence="2" id="KW-0732">Signal</keyword>
<sequence>MKTTFLARRRTASLRGRIALGVATVMVASLVQAVNPSVSSADDGTVEAEVELGEPVDGSDGLRVAPRPVDHTPRVITDQPSAEFPSDETHEVAIEGGDGPLTDGTALDPVGDLPVEVRTQQDASVVVEAQPGAAGGDGSPGIAFSLTVTPDEPTGATARTASDNGGNDLTEVDVRIDYSAFAEAYGGGYGDRLTLHAAPDCAEDGDCSTAEPVDVVNDTEQQTLTAAALSVPAATPMTLMVAATAEGDKGDYTATDLSPSSTWETDLSTGDFTWSYDIPLPDVPGELTPSIGLTYSAGSIDGRTSSTNNQGSWVGDGYNLWPGYIERNYKSCGYKNVEDEHENKVADLCWDHDNAFISLNGMAGELVPAGDNTWKLQSDNGTRIERLTSSARANGDNDNEYWRVTDPEGTQYYFGYHRLPGWSSGRAVTNSTWTVPVYSTKAGEPCYKATTEDSWCQQAWRWNLDYVVDAAGNVVTYYYDREQNSYGRFLDEENNTRYTRGGTLNRIEYGLTKGNEYSGQPLAKVLFTNSDRCLPGGGADCADITKNPQYWYDTPWDLNCDASGDCDRGRYSPSFWTTKRLTEITSQVRSGTSYRNVDSWKLAHHWGTADVDYQLLLSSIQRTGHSATPAITLPKTTFGYTQLANRLDRTGDGYAPFIKARLSSIADEYGGQVDVGYSAPACTHGSTPTPHTNTTRCFPQYLAGGPEHDPDLQWFNKYVTEEVTTTDRTGGSPDQVVRYRYLGGAAWRYDDNALVDDDEKTWSQWRGYGHVRVQSGSQTRMETQEDSYFLRGMHGDRRTPSGGTKSVSVTLGAGEGDPITDHPTAAGLPYKTVTFDKAGGAVEAKTVTRPWHHQTARSVRDWGTITADFKGAAELKSWISLDDGAGQKWRISETHHTYDTVAGRLVQVDDRGDTAITADDRCTRTTYPAVTDANLLNLPSREETVATRCAATPDRADDVVSDVRYAYDGRAYGQSPTVGRPTATAELIEHDGTVARYVEATATFDSYGRLLSETDLAADITVSGNGAPTRTARTDGRTSSTTYTPAVGIPTTVRTVSPPVRPGDSASAFTETTTLSAGRGLPTRLSDANGKETVLDYDALGRATKVWHPDRRTTALPSLEFTYRVVDGQPVAIGTRTLNSRGSQLTSYVIYDGLLRERQTQAPGSDGGRILTDTFHDERGLVTKAFGSYYAIGEPAQTLFLPEDADSVETQTRHTYDGLDRETETRLIAGSGDGGDVLSTTRTIYSGDRITILPPEGDTATTSIRDARGQLTEYRQHHQPAADADYDTTTYSYTPRGELASLTTPSGATWNYAYDQLGRPTTTADPDTGTFTRTYTDRGELETSTDARGTTLSYTYDNLGRKTELREGGPDGQLRATWQYDTVTGAKGHLARSTRWENGEAYVSEVTEYDRRYRPLATRRVVPGAEGALAGTYETRQTFDVAGLPQATNLPAAGGLSRQTVAYTHDLRTLQLTATELPAGTRLNATTEYNRTGAPIRQSFRQSADRSIDTTYTYEWGTRRLKTSTAVAVAPGPREALRGETYSYDEVGNVLSIANVAGDNDVQCFAYDHLRRITEAWAQSATRCADPSGEVSIGGPAPYHHSYTYDLAGNRETEVLHEQDTTRAYEYSESQPHTLTEVIQDAPGVRSLEEYGYDDSGNTVSRQTGGETQTLSWNPEGRVAQVENADDTTVEYIYDADGSRLIARTDSETTLYLGHTEVVVKRGAAAAEATRYIDLGAGHAAVIENDSTTSFTLADHHGTGNVAVNAQTLEATQRRTLPFGGYRGEDPGAAWPGTRTFVGGYDDTATGLYGLGAREYDPALGRFISADPIMDRSDPQQLHGYSYSNNNPLAFSDPTGLFFGLGIWRGLLNLVRTIKSIPKRVPITTSRPTNHVELPGRQPTFTIRPTPPRPAPAKDPGVWAGFVGRAKAVGGGILDLATTGAGAVKGCFTGNFSSCTDGADLAMSMTPGTPQFTMGMVEGVVGRGKEIYGDIRDGNYGKLTGELLFDAAVAAAFRRAPLVGKRGGSCNSFVPGTHVLMADGTTMAIEDLSVGDEILATDPETGETGPRTVTAEITGEGEKVLVGVSVADADGNTHKITATDGHPFWLPDEDEWTKAADLTAGDRLLSSTGLPVVVVDTDTNTGIATVHNLTIEGVHTYYVAAGEAPVLVHNSNCAPSTRVLPSRNSAFRAAKRDLGIPNGQQPDSLNMTPMTDRSGNNILNPDGTRVMTREYTYTRNSGDRVIIQDHSHGHSYGEGGIGDQGSHLNVRPFENPRTGKVPGTAQHYEY</sequence>
<dbReference type="InterPro" id="IPR050708">
    <property type="entry name" value="T6SS_VgrG/RHS"/>
</dbReference>
<dbReference type="InterPro" id="IPR030934">
    <property type="entry name" value="Intein_C"/>
</dbReference>
<feature type="signal peptide" evidence="2">
    <location>
        <begin position="1"/>
        <end position="33"/>
    </location>
</feature>
<feature type="region of interest" description="Disordered" evidence="1">
    <location>
        <begin position="1651"/>
        <end position="1671"/>
    </location>
</feature>
<dbReference type="Proteomes" id="UP000727056">
    <property type="component" value="Unassembled WGS sequence"/>
</dbReference>
<organism evidence="4 5">
    <name type="scientific">Streptomyces bohaiensis</name>
    <dbReference type="NCBI Taxonomy" id="1431344"/>
    <lineage>
        <taxon>Bacteria</taxon>
        <taxon>Bacillati</taxon>
        <taxon>Actinomycetota</taxon>
        <taxon>Actinomycetes</taxon>
        <taxon>Kitasatosporales</taxon>
        <taxon>Streptomycetaceae</taxon>
        <taxon>Streptomyces</taxon>
    </lineage>
</organism>
<dbReference type="NCBIfam" id="TIGR03696">
    <property type="entry name" value="Rhs_assc_core"/>
    <property type="match status" value="1"/>
</dbReference>
<evidence type="ECO:0000313" key="5">
    <source>
        <dbReference type="Proteomes" id="UP000727056"/>
    </source>
</evidence>
<evidence type="ECO:0000256" key="2">
    <source>
        <dbReference type="SAM" id="SignalP"/>
    </source>
</evidence>
<reference evidence="4 5" key="1">
    <citation type="submission" date="2020-03" db="EMBL/GenBank/DDBJ databases">
        <title>Draft genome of Streptomyces sp. ventii, isolated from the Axial Seamount in the Pacific Ocean, and resequencing of the two type strains Streptomyces lonarensis strain NCL 716 and Streptomyces bohaiensis strain 11A07.</title>
        <authorList>
            <person name="Loughran R.M."/>
            <person name="Pfannmuller K.M."/>
            <person name="Wasson B.J."/>
            <person name="Deadmond M.C."/>
            <person name="Paddock B.E."/>
            <person name="Koyack M.J."/>
            <person name="Gallegos D.A."/>
            <person name="Mitchell E.A."/>
            <person name="Ushijima B."/>
            <person name="Saw J.H."/>
            <person name="Mcphail K.L."/>
            <person name="Videau P."/>
        </authorList>
    </citation>
    <scope>NUCLEOTIDE SEQUENCE [LARGE SCALE GENOMIC DNA]</scope>
    <source>
        <strain evidence="4 5">11A07</strain>
    </source>
</reference>
<dbReference type="Pfam" id="PF15657">
    <property type="entry name" value="Tox-HNH-EHHH"/>
    <property type="match status" value="1"/>
</dbReference>
<dbReference type="Gene3D" id="2.180.10.10">
    <property type="entry name" value="RHS repeat-associated core"/>
    <property type="match status" value="2"/>
</dbReference>